<evidence type="ECO:0008006" key="15">
    <source>
        <dbReference type="Google" id="ProtNLM"/>
    </source>
</evidence>
<dbReference type="InterPro" id="IPR001580">
    <property type="entry name" value="Calret/calnex"/>
</dbReference>
<reference evidence="14" key="1">
    <citation type="submission" date="2012-12" db="EMBL/GenBank/DDBJ databases">
        <authorList>
            <person name="Hellsten U."/>
            <person name="Grimwood J."/>
            <person name="Chapman J.A."/>
            <person name="Shapiro H."/>
            <person name="Aerts A."/>
            <person name="Otillar R.P."/>
            <person name="Terry A.Y."/>
            <person name="Boore J.L."/>
            <person name="Simakov O."/>
            <person name="Marletaz F."/>
            <person name="Cho S.-J."/>
            <person name="Edsinger-Gonzales E."/>
            <person name="Havlak P."/>
            <person name="Kuo D.-H."/>
            <person name="Larsson T."/>
            <person name="Lv J."/>
            <person name="Arendt D."/>
            <person name="Savage R."/>
            <person name="Osoegawa K."/>
            <person name="de Jong P."/>
            <person name="Lindberg D.R."/>
            <person name="Seaver E.C."/>
            <person name="Weisblat D.A."/>
            <person name="Putnam N.H."/>
            <person name="Grigoriev I.V."/>
            <person name="Rokhsar D.S."/>
        </authorList>
    </citation>
    <scope>NUCLEOTIDE SEQUENCE</scope>
</reference>
<dbReference type="EMBL" id="AMQM01000768">
    <property type="status" value="NOT_ANNOTATED_CDS"/>
    <property type="molecule type" value="Genomic_DNA"/>
</dbReference>
<dbReference type="HOGENOM" id="CLU_018224_2_0_1"/>
<keyword evidence="10" id="KW-0732">Signal</keyword>
<feature type="region of interest" description="Disordered" evidence="11">
    <location>
        <begin position="509"/>
        <end position="574"/>
    </location>
</feature>
<dbReference type="KEGG" id="hro:HELRODRAFT_184962"/>
<dbReference type="InterPro" id="IPR018124">
    <property type="entry name" value="Calret/calnex_CS"/>
</dbReference>
<feature type="compositionally biased region" description="Basic and acidic residues" evidence="11">
    <location>
        <begin position="554"/>
        <end position="574"/>
    </location>
</feature>
<evidence type="ECO:0000256" key="10">
    <source>
        <dbReference type="RuleBase" id="RU362126"/>
    </source>
</evidence>
<name>T1FM75_HELRO</name>
<dbReference type="FunFam" id="2.60.120.200:FF:000011">
    <property type="entry name" value="Probable calnexin"/>
    <property type="match status" value="1"/>
</dbReference>
<feature type="region of interest" description="Disordered" evidence="11">
    <location>
        <begin position="27"/>
        <end position="54"/>
    </location>
</feature>
<evidence type="ECO:0000256" key="2">
    <source>
        <dbReference type="ARBA" id="ARBA00010983"/>
    </source>
</evidence>
<feature type="transmembrane region" description="Helical" evidence="10">
    <location>
        <begin position="479"/>
        <end position="501"/>
    </location>
</feature>
<dbReference type="PROSITE" id="PS00803">
    <property type="entry name" value="CALRETICULIN_1"/>
    <property type="match status" value="1"/>
</dbReference>
<dbReference type="eggNOG" id="KOG0675">
    <property type="taxonomic scope" value="Eukaryota"/>
</dbReference>
<proteinExistence type="inferred from homology"/>
<evidence type="ECO:0000313" key="14">
    <source>
        <dbReference type="Proteomes" id="UP000015101"/>
    </source>
</evidence>
<dbReference type="Proteomes" id="UP000015101">
    <property type="component" value="Unassembled WGS sequence"/>
</dbReference>
<evidence type="ECO:0000256" key="1">
    <source>
        <dbReference type="ARBA" id="ARBA00004115"/>
    </source>
</evidence>
<organism evidence="13 14">
    <name type="scientific">Helobdella robusta</name>
    <name type="common">Californian leech</name>
    <dbReference type="NCBI Taxonomy" id="6412"/>
    <lineage>
        <taxon>Eukaryota</taxon>
        <taxon>Metazoa</taxon>
        <taxon>Spiralia</taxon>
        <taxon>Lophotrochozoa</taxon>
        <taxon>Annelida</taxon>
        <taxon>Clitellata</taxon>
        <taxon>Hirudinea</taxon>
        <taxon>Rhynchobdellida</taxon>
        <taxon>Glossiphoniidae</taxon>
        <taxon>Helobdella</taxon>
    </lineage>
</organism>
<sequence length="574" mass="65220">MKKLPVLFLCLAFLYIYVNCEDSGEFEDEEEDVSEVESKQQEPDSPPREKPVYSPPVLSTPVYFADHFESPELFEKKWILSRSKKDDAESTISKYDGLWAVEEPKTSALKGDLALILKSKAKHHAVSSALKRPFEFNDDPLVVQYEVKFEEGQECGGAYIKLLSKCNDNVDLSKFNDKSPYTIMFGPDKCGNDHKLHFIFRHKNPLTGVYEEKHAKKPSANIDTYFSDKKTHLYTLVVKPDNSYAIYVDQYEVSRGSLLEDFTPPVNPSKEIVDPDDKKPDDWDDRERIRDPDAVKPEDWDETEPEMIDDVDATKPAGWLDDEPELIPDPAAEKPSDWDEDMDGEWEAPLINNPRCASAPGCGAWKVPQIKNPKYKGKWEVPMIDNPNYKGKWSPRTIPNPDYFEDNQPFRMSPIGAIGLELWSMSNDIVFDNFIITTSKQTADEYAKQTWSIKHSEEASDSAGGFMQSVVDATHERPWLWAVIVVVVVLPIVLIVAYCCLSSKGEDRKAGERKKMDARTADDEVDDDENEEYGEEAEGPKEGGDSEYVGNYDSAEKKVTKRTKSDLESKPDQD</sequence>
<evidence type="ECO:0000256" key="6">
    <source>
        <dbReference type="ARBA" id="ARBA00023136"/>
    </source>
</evidence>
<feature type="region of interest" description="Disordered" evidence="11">
    <location>
        <begin position="262"/>
        <end position="306"/>
    </location>
</feature>
<feature type="compositionally biased region" description="Basic and acidic residues" evidence="11">
    <location>
        <begin position="509"/>
        <end position="522"/>
    </location>
</feature>
<dbReference type="Gene3D" id="2.10.250.10">
    <property type="entry name" value="Calreticulin/calnexin, P domain"/>
    <property type="match status" value="1"/>
</dbReference>
<keyword evidence="6 10" id="KW-0472">Membrane</keyword>
<evidence type="ECO:0000313" key="12">
    <source>
        <dbReference type="EMBL" id="ESO01982.1"/>
    </source>
</evidence>
<comment type="function">
    <text evidence="8">Calcium-binding protein that interacts with newly synthesized monoglucosylated glycoproteins in the endoplasmic reticulum. It may act in assisting protein assembly and/or in the retention within the ER of unassembled protein subunits. It seems to play a major role in the quality control apparatus of the ER by the retention of incorrectly folded proteins. Required for embryogenesis and larval development under heat and ER stress conditions. May be important for germ cell development. Involved in neuronal necrotic cell death.</text>
</comment>
<dbReference type="AlphaFoldDB" id="T1FM75"/>
<dbReference type="EnsemblMetazoa" id="HelroT184962">
    <property type="protein sequence ID" value="HelroP184962"/>
    <property type="gene ID" value="HelroG184962"/>
</dbReference>
<dbReference type="Pfam" id="PF00262">
    <property type="entry name" value="Calreticulin"/>
    <property type="match status" value="1"/>
</dbReference>
<evidence type="ECO:0000256" key="5">
    <source>
        <dbReference type="ARBA" id="ARBA00022989"/>
    </source>
</evidence>
<evidence type="ECO:0000256" key="8">
    <source>
        <dbReference type="ARBA" id="ARBA00053392"/>
    </source>
</evidence>
<feature type="compositionally biased region" description="Acidic residues" evidence="11">
    <location>
        <begin position="523"/>
        <end position="537"/>
    </location>
</feature>
<gene>
    <name evidence="13" type="primary">20209924</name>
    <name evidence="12" type="ORF">HELRODRAFT_184962</name>
</gene>
<dbReference type="EMBL" id="KB096742">
    <property type="protein sequence ID" value="ESO01982.1"/>
    <property type="molecule type" value="Genomic_DNA"/>
</dbReference>
<keyword evidence="3 10" id="KW-0812">Transmembrane</keyword>
<dbReference type="PANTHER" id="PTHR11073:SF1">
    <property type="entry name" value="CALNEXIN 14D-RELATED"/>
    <property type="match status" value="1"/>
</dbReference>
<dbReference type="InterPro" id="IPR013320">
    <property type="entry name" value="ConA-like_dom_sf"/>
</dbReference>
<evidence type="ECO:0000256" key="3">
    <source>
        <dbReference type="ARBA" id="ARBA00022692"/>
    </source>
</evidence>
<comment type="subcellular location">
    <subcellularLocation>
        <location evidence="1">Endoplasmic reticulum membrane</location>
        <topology evidence="1">Single-pass type I membrane protein</topology>
    </subcellularLocation>
</comment>
<dbReference type="GO" id="GO:0006457">
    <property type="term" value="P:protein folding"/>
    <property type="evidence" value="ECO:0000318"/>
    <property type="project" value="GO_Central"/>
</dbReference>
<dbReference type="SUPFAM" id="SSF49899">
    <property type="entry name" value="Concanavalin A-like lectins/glucanases"/>
    <property type="match status" value="1"/>
</dbReference>
<evidence type="ECO:0000256" key="7">
    <source>
        <dbReference type="ARBA" id="ARBA00023186"/>
    </source>
</evidence>
<dbReference type="OrthoDB" id="1938156at2759"/>
<accession>T1FM75</accession>
<dbReference type="SUPFAM" id="SSF63887">
    <property type="entry name" value="P-domain of calnexin/calreticulin"/>
    <property type="match status" value="1"/>
</dbReference>
<dbReference type="GO" id="GO:0005509">
    <property type="term" value="F:calcium ion binding"/>
    <property type="evidence" value="ECO:0000318"/>
    <property type="project" value="GO_Central"/>
</dbReference>
<dbReference type="Gene3D" id="2.60.120.200">
    <property type="match status" value="1"/>
</dbReference>
<dbReference type="InterPro" id="IPR009033">
    <property type="entry name" value="Calreticulin/calnexin_P_dom_sf"/>
</dbReference>
<dbReference type="OMA" id="SGCGKWE"/>
<evidence type="ECO:0000313" key="13">
    <source>
        <dbReference type="EnsemblMetazoa" id="HelroP184962"/>
    </source>
</evidence>
<keyword evidence="14" id="KW-1185">Reference proteome</keyword>
<reference evidence="12 14" key="2">
    <citation type="journal article" date="2013" name="Nature">
        <title>Insights into bilaterian evolution from three spiralian genomes.</title>
        <authorList>
            <person name="Simakov O."/>
            <person name="Marletaz F."/>
            <person name="Cho S.J."/>
            <person name="Edsinger-Gonzales E."/>
            <person name="Havlak P."/>
            <person name="Hellsten U."/>
            <person name="Kuo D.H."/>
            <person name="Larsson T."/>
            <person name="Lv J."/>
            <person name="Arendt D."/>
            <person name="Savage R."/>
            <person name="Osoegawa K."/>
            <person name="de Jong P."/>
            <person name="Grimwood J."/>
            <person name="Chapman J.A."/>
            <person name="Shapiro H."/>
            <person name="Aerts A."/>
            <person name="Otillar R.P."/>
            <person name="Terry A.Y."/>
            <person name="Boore J.L."/>
            <person name="Grigoriev I.V."/>
            <person name="Lindberg D.R."/>
            <person name="Seaver E.C."/>
            <person name="Weisblat D.A."/>
            <person name="Putnam N.H."/>
            <person name="Rokhsar D.S."/>
        </authorList>
    </citation>
    <scope>NUCLEOTIDE SEQUENCE</scope>
</reference>
<feature type="signal peptide" evidence="10">
    <location>
        <begin position="1"/>
        <end position="20"/>
    </location>
</feature>
<evidence type="ECO:0000256" key="4">
    <source>
        <dbReference type="ARBA" id="ARBA00022824"/>
    </source>
</evidence>
<keyword evidence="9" id="KW-1015">Disulfide bond</keyword>
<dbReference type="FunCoup" id="T1FM75">
    <property type="interactions" value="1168"/>
</dbReference>
<protein>
    <recommendedName>
        <fullName evidence="15">Calnexin</fullName>
    </recommendedName>
</protein>
<dbReference type="RefSeq" id="XP_009019390.1">
    <property type="nucleotide sequence ID" value="XM_009021142.1"/>
</dbReference>
<feature type="chain" id="PRO_5010897015" description="Calnexin" evidence="10">
    <location>
        <begin position="21"/>
        <end position="574"/>
    </location>
</feature>
<keyword evidence="7 10" id="KW-0143">Chaperone</keyword>
<dbReference type="PRINTS" id="PR00626">
    <property type="entry name" value="CALRETICULIN"/>
</dbReference>
<keyword evidence="5 10" id="KW-1133">Transmembrane helix</keyword>
<dbReference type="PROSITE" id="PS00804">
    <property type="entry name" value="CALRETICULIN_2"/>
    <property type="match status" value="1"/>
</dbReference>
<feature type="compositionally biased region" description="Basic and acidic residues" evidence="11">
    <location>
        <begin position="36"/>
        <end position="51"/>
    </location>
</feature>
<keyword evidence="4 10" id="KW-0256">Endoplasmic reticulum</keyword>
<reference evidence="13" key="3">
    <citation type="submission" date="2015-06" db="UniProtKB">
        <authorList>
            <consortium name="EnsemblMetazoa"/>
        </authorList>
    </citation>
    <scope>IDENTIFICATION</scope>
</reference>
<dbReference type="GeneID" id="20209924"/>
<dbReference type="PANTHER" id="PTHR11073">
    <property type="entry name" value="CALRETICULIN AND CALNEXIN"/>
    <property type="match status" value="1"/>
</dbReference>
<comment type="similarity">
    <text evidence="2 10">Belongs to the calreticulin family.</text>
</comment>
<dbReference type="InParanoid" id="T1FM75"/>
<evidence type="ECO:0000256" key="11">
    <source>
        <dbReference type="SAM" id="MobiDB-lite"/>
    </source>
</evidence>
<dbReference type="GO" id="GO:0051082">
    <property type="term" value="F:unfolded protein binding"/>
    <property type="evidence" value="ECO:0007669"/>
    <property type="project" value="InterPro"/>
</dbReference>
<feature type="disulfide bond" evidence="9">
    <location>
        <begin position="155"/>
        <end position="190"/>
    </location>
</feature>
<dbReference type="STRING" id="6412.T1FM75"/>
<dbReference type="CTD" id="20209924"/>
<dbReference type="FunFam" id="2.10.250.10:FF:000001">
    <property type="entry name" value="Calnexin homolog"/>
    <property type="match status" value="1"/>
</dbReference>
<evidence type="ECO:0000256" key="9">
    <source>
        <dbReference type="PIRSR" id="PIRSR601580-3"/>
    </source>
</evidence>
<dbReference type="GO" id="GO:0005789">
    <property type="term" value="C:endoplasmic reticulum membrane"/>
    <property type="evidence" value="ECO:0000318"/>
    <property type="project" value="GO_Central"/>
</dbReference>
<feature type="compositionally biased region" description="Basic and acidic residues" evidence="11">
    <location>
        <begin position="271"/>
        <end position="298"/>
    </location>
</feature>
<dbReference type="GO" id="GO:0036503">
    <property type="term" value="P:ERAD pathway"/>
    <property type="evidence" value="ECO:0000318"/>
    <property type="project" value="GO_Central"/>
</dbReference>